<evidence type="ECO:0000256" key="1">
    <source>
        <dbReference type="ARBA" id="ARBA00001933"/>
    </source>
</evidence>
<evidence type="ECO:0000256" key="6">
    <source>
        <dbReference type="PIRSR" id="PIRSR602129-50"/>
    </source>
</evidence>
<reference evidence="8" key="1">
    <citation type="journal article" date="2021" name="PeerJ">
        <title>Extensive microbial diversity within the chicken gut microbiome revealed by metagenomics and culture.</title>
        <authorList>
            <person name="Gilroy R."/>
            <person name="Ravi A."/>
            <person name="Getino M."/>
            <person name="Pursley I."/>
            <person name="Horton D.L."/>
            <person name="Alikhan N.F."/>
            <person name="Baker D."/>
            <person name="Gharbi K."/>
            <person name="Hall N."/>
            <person name="Watson M."/>
            <person name="Adriaenssens E.M."/>
            <person name="Foster-Nyarko E."/>
            <person name="Jarju S."/>
            <person name="Secka A."/>
            <person name="Antonio M."/>
            <person name="Oren A."/>
            <person name="Chaudhuri R.R."/>
            <person name="La Ragione R."/>
            <person name="Hildebrand F."/>
            <person name="Pallen M.J."/>
        </authorList>
    </citation>
    <scope>NUCLEOTIDE SEQUENCE</scope>
    <source>
        <strain evidence="8">ChiBcec1-1093</strain>
    </source>
</reference>
<dbReference type="PANTHER" id="PTHR11999">
    <property type="entry name" value="GROUP II PYRIDOXAL-5-PHOSPHATE DECARBOXYLASE"/>
    <property type="match status" value="1"/>
</dbReference>
<keyword evidence="3" id="KW-0210">Decarboxylase</keyword>
<evidence type="ECO:0000256" key="5">
    <source>
        <dbReference type="ARBA" id="ARBA00023239"/>
    </source>
</evidence>
<comment type="caution">
    <text evidence="8">The sequence shown here is derived from an EMBL/GenBank/DDBJ whole genome shotgun (WGS) entry which is preliminary data.</text>
</comment>
<dbReference type="GO" id="GO:0030170">
    <property type="term" value="F:pyridoxal phosphate binding"/>
    <property type="evidence" value="ECO:0007669"/>
    <property type="project" value="InterPro"/>
</dbReference>
<evidence type="ECO:0000313" key="8">
    <source>
        <dbReference type="EMBL" id="HIZ78785.1"/>
    </source>
</evidence>
<evidence type="ECO:0000256" key="7">
    <source>
        <dbReference type="RuleBase" id="RU000382"/>
    </source>
</evidence>
<dbReference type="PROSITE" id="PS00392">
    <property type="entry name" value="DDC_GAD_HDC_YDC"/>
    <property type="match status" value="1"/>
</dbReference>
<keyword evidence="8" id="KW-0032">Aminotransferase</keyword>
<name>A0A9D2K4G6_9FIRM</name>
<dbReference type="InterPro" id="IPR002129">
    <property type="entry name" value="PyrdxlP-dep_de-COase"/>
</dbReference>
<feature type="modified residue" description="N6-(pyridoxal phosphate)lysine" evidence="6">
    <location>
        <position position="293"/>
    </location>
</feature>
<accession>A0A9D2K4G6</accession>
<dbReference type="InterPro" id="IPR015424">
    <property type="entry name" value="PyrdxlP-dep_Trfase"/>
</dbReference>
<dbReference type="InterPro" id="IPR010977">
    <property type="entry name" value="Aromatic_deC"/>
</dbReference>
<dbReference type="InterPro" id="IPR021115">
    <property type="entry name" value="Pyridoxal-P_BS"/>
</dbReference>
<dbReference type="EMBL" id="DXBC01000046">
    <property type="protein sequence ID" value="HIZ78785.1"/>
    <property type="molecule type" value="Genomic_DNA"/>
</dbReference>
<dbReference type="AlphaFoldDB" id="A0A9D2K4G6"/>
<reference evidence="8" key="2">
    <citation type="submission" date="2021-04" db="EMBL/GenBank/DDBJ databases">
        <authorList>
            <person name="Gilroy R."/>
        </authorList>
    </citation>
    <scope>NUCLEOTIDE SEQUENCE</scope>
    <source>
        <strain evidence="8">ChiBcec1-1093</strain>
    </source>
</reference>
<proteinExistence type="inferred from homology"/>
<dbReference type="Gene3D" id="3.40.640.10">
    <property type="entry name" value="Type I PLP-dependent aspartate aminotransferase-like (Major domain)"/>
    <property type="match status" value="1"/>
</dbReference>
<gene>
    <name evidence="8" type="ORF">IAA17_03220</name>
</gene>
<sequence>MDLIRKEQKREMGELMKGFVDSTLDFYENMGTQNVAREADDETIHRLKSRGIPAKGRPVKEVFEEMERDVYANQSLVQHPRCFACVPSPVSLFSWMGDIMTNAYDPHAGSWLNASGAGCIEQETIRWMCGLAGYPETAGGLFVSGGSMANLTALTAARDAKLTYADRELGVAYVSDQTHSSVAKGLHIIGFRPDQVRSIPSDSAFRMKIPELRAAIEADLRAGKKPFAVIATAGTTNTGSIDPLEEIAGICENFSLWMHVDGAYGASVLVSNTHRGLLKGVERSDSLSWDAHKWLMQTYGCSAVLVRDPRYLARTFAVHPEYLKDASAGEGEANFWDLGPELTRPARSLKLWITLQIMGSDAMSDMIDHGYKLAETAEKALRRLPDWEIISPAAQAVINFRYAPAGLSDRALDELNQKISRELCAGGFAQVLTTELNGKKVLRICALNPATTREDMLETVKLLDDCAREAVGRMSA</sequence>
<dbReference type="InterPro" id="IPR015422">
    <property type="entry name" value="PyrdxlP-dep_Trfase_small"/>
</dbReference>
<dbReference type="GO" id="GO:0006520">
    <property type="term" value="P:amino acid metabolic process"/>
    <property type="evidence" value="ECO:0007669"/>
    <property type="project" value="InterPro"/>
</dbReference>
<dbReference type="Proteomes" id="UP000824101">
    <property type="component" value="Unassembled WGS sequence"/>
</dbReference>
<dbReference type="Pfam" id="PF00282">
    <property type="entry name" value="Pyridoxal_deC"/>
    <property type="match status" value="1"/>
</dbReference>
<dbReference type="GO" id="GO:0008483">
    <property type="term" value="F:transaminase activity"/>
    <property type="evidence" value="ECO:0007669"/>
    <property type="project" value="UniProtKB-KW"/>
</dbReference>
<keyword evidence="4 6" id="KW-0663">Pyridoxal phosphate</keyword>
<protein>
    <submittedName>
        <fullName evidence="8">Aminotransferase class V-fold PLP-dependent enzyme</fullName>
    </submittedName>
</protein>
<evidence type="ECO:0000256" key="2">
    <source>
        <dbReference type="ARBA" id="ARBA00009533"/>
    </source>
</evidence>
<evidence type="ECO:0000256" key="3">
    <source>
        <dbReference type="ARBA" id="ARBA00022793"/>
    </source>
</evidence>
<dbReference type="Gene3D" id="3.90.1150.10">
    <property type="entry name" value="Aspartate Aminotransferase, domain 1"/>
    <property type="match status" value="1"/>
</dbReference>
<dbReference type="SUPFAM" id="SSF53383">
    <property type="entry name" value="PLP-dependent transferases"/>
    <property type="match status" value="1"/>
</dbReference>
<dbReference type="GO" id="GO:0004058">
    <property type="term" value="F:aromatic-L-amino-acid decarboxylase activity"/>
    <property type="evidence" value="ECO:0007669"/>
    <property type="project" value="UniProtKB-ARBA"/>
</dbReference>
<dbReference type="InterPro" id="IPR015421">
    <property type="entry name" value="PyrdxlP-dep_Trfase_major"/>
</dbReference>
<dbReference type="Gene3D" id="1.20.1340.10">
    <property type="entry name" value="dopa decarboxylase, N-terminal domain"/>
    <property type="match status" value="1"/>
</dbReference>
<keyword evidence="5 7" id="KW-0456">Lyase</keyword>
<dbReference type="PANTHER" id="PTHR11999:SF70">
    <property type="entry name" value="MIP05841P"/>
    <property type="match status" value="1"/>
</dbReference>
<comment type="cofactor">
    <cofactor evidence="1 6 7">
        <name>pyridoxal 5'-phosphate</name>
        <dbReference type="ChEBI" id="CHEBI:597326"/>
    </cofactor>
</comment>
<organism evidence="8 9">
    <name type="scientific">Candidatus Lachnoclostridium stercorigallinarum</name>
    <dbReference type="NCBI Taxonomy" id="2838634"/>
    <lineage>
        <taxon>Bacteria</taxon>
        <taxon>Bacillati</taxon>
        <taxon>Bacillota</taxon>
        <taxon>Clostridia</taxon>
        <taxon>Lachnospirales</taxon>
        <taxon>Lachnospiraceae</taxon>
    </lineage>
</organism>
<evidence type="ECO:0000256" key="4">
    <source>
        <dbReference type="ARBA" id="ARBA00022898"/>
    </source>
</evidence>
<comment type="similarity">
    <text evidence="2 7">Belongs to the group II decarboxylase family.</text>
</comment>
<dbReference type="GO" id="GO:0019752">
    <property type="term" value="P:carboxylic acid metabolic process"/>
    <property type="evidence" value="ECO:0007669"/>
    <property type="project" value="InterPro"/>
</dbReference>
<dbReference type="PRINTS" id="PR00800">
    <property type="entry name" value="YHDCRBOXLASE"/>
</dbReference>
<keyword evidence="8" id="KW-0808">Transferase</keyword>
<evidence type="ECO:0000313" key="9">
    <source>
        <dbReference type="Proteomes" id="UP000824101"/>
    </source>
</evidence>